<dbReference type="PROSITE" id="PS00134">
    <property type="entry name" value="TRYPSIN_HIS"/>
    <property type="match status" value="1"/>
</dbReference>
<dbReference type="PANTHER" id="PTHR24276">
    <property type="entry name" value="POLYSERASE-RELATED"/>
    <property type="match status" value="1"/>
</dbReference>
<protein>
    <submittedName>
        <fullName evidence="6">Exported serine protease, trypsin elastase</fullName>
    </submittedName>
</protein>
<evidence type="ECO:0000256" key="1">
    <source>
        <dbReference type="ARBA" id="ARBA00007664"/>
    </source>
</evidence>
<feature type="chain" id="PRO_5002844650" evidence="4">
    <location>
        <begin position="21"/>
        <end position="323"/>
    </location>
</feature>
<dbReference type="PRINTS" id="PR00722">
    <property type="entry name" value="CHYMOTRYPSIN"/>
</dbReference>
<dbReference type="NCBIfam" id="TIGR03501">
    <property type="entry name" value="GlyGly_CTERM"/>
    <property type="match status" value="1"/>
</dbReference>
<dbReference type="InterPro" id="IPR043504">
    <property type="entry name" value="Peptidase_S1_PA_chymotrypsin"/>
</dbReference>
<keyword evidence="2" id="KW-1015">Disulfide bond</keyword>
<keyword evidence="3" id="KW-0378">Hydrolase</keyword>
<dbReference type="Proteomes" id="UP000001730">
    <property type="component" value="Chromosome 2"/>
</dbReference>
<dbReference type="InterPro" id="IPR009003">
    <property type="entry name" value="Peptidase_S1_PA"/>
</dbReference>
<evidence type="ECO:0000313" key="6">
    <source>
        <dbReference type="EMBL" id="CAQ81177.1"/>
    </source>
</evidence>
<evidence type="ECO:0000313" key="7">
    <source>
        <dbReference type="Proteomes" id="UP000001730"/>
    </source>
</evidence>
<feature type="domain" description="Peptidase S1" evidence="5">
    <location>
        <begin position="30"/>
        <end position="283"/>
    </location>
</feature>
<dbReference type="EMBL" id="FM178380">
    <property type="protein sequence ID" value="CAQ81177.1"/>
    <property type="molecule type" value="Genomic_DNA"/>
</dbReference>
<evidence type="ECO:0000259" key="5">
    <source>
        <dbReference type="PROSITE" id="PS50240"/>
    </source>
</evidence>
<evidence type="ECO:0000256" key="3">
    <source>
        <dbReference type="RuleBase" id="RU363034"/>
    </source>
</evidence>
<name>B6ER47_ALISL</name>
<dbReference type="InterPro" id="IPR020008">
    <property type="entry name" value="GlyGly_CTERM"/>
</dbReference>
<dbReference type="RefSeq" id="WP_012551766.1">
    <property type="nucleotide sequence ID" value="NC_011313.1"/>
</dbReference>
<keyword evidence="3" id="KW-0720">Serine protease</keyword>
<dbReference type="PANTHER" id="PTHR24276:SF98">
    <property type="entry name" value="FI18310P1-RELATED"/>
    <property type="match status" value="1"/>
</dbReference>
<evidence type="ECO:0000256" key="2">
    <source>
        <dbReference type="ARBA" id="ARBA00023157"/>
    </source>
</evidence>
<proteinExistence type="inferred from homology"/>
<dbReference type="AlphaFoldDB" id="B6ER47"/>
<dbReference type="GO" id="GO:0006508">
    <property type="term" value="P:proteolysis"/>
    <property type="evidence" value="ECO:0007669"/>
    <property type="project" value="UniProtKB-KW"/>
</dbReference>
<dbReference type="InterPro" id="IPR033116">
    <property type="entry name" value="TRYPSIN_SER"/>
</dbReference>
<dbReference type="InterPro" id="IPR018114">
    <property type="entry name" value="TRYPSIN_HIS"/>
</dbReference>
<dbReference type="Gene3D" id="2.40.10.10">
    <property type="entry name" value="Trypsin-like serine proteases"/>
    <property type="match status" value="2"/>
</dbReference>
<dbReference type="InterPro" id="IPR050430">
    <property type="entry name" value="Peptidase_S1"/>
</dbReference>
<dbReference type="PROSITE" id="PS00135">
    <property type="entry name" value="TRYPSIN_SER"/>
    <property type="match status" value="1"/>
</dbReference>
<comment type="similarity">
    <text evidence="1">Belongs to the peptidase S1 family.</text>
</comment>
<dbReference type="CDD" id="cd00190">
    <property type="entry name" value="Tryp_SPc"/>
    <property type="match status" value="1"/>
</dbReference>
<reference evidence="6 7" key="1">
    <citation type="journal article" date="2008" name="BMC Genomics">
        <title>The genome sequence of the fish pathogen Aliivibrio salmonicida strain LFI1238 shows extensive evidence of gene decay.</title>
        <authorList>
            <person name="Hjerde E."/>
            <person name="Lorentzen M.S."/>
            <person name="Holden M.T."/>
            <person name="Seeger K."/>
            <person name="Paulsen S."/>
            <person name="Bason N."/>
            <person name="Churcher C."/>
            <person name="Harris D."/>
            <person name="Norbertczak H."/>
            <person name="Quail M.A."/>
            <person name="Sanders S."/>
            <person name="Thurston S."/>
            <person name="Parkhill J."/>
            <person name="Willassen N.P."/>
            <person name="Thomson N.R."/>
        </authorList>
    </citation>
    <scope>NUCLEOTIDE SEQUENCE [LARGE SCALE GENOMIC DNA]</scope>
    <source>
        <strain evidence="6 7">LFI1238</strain>
    </source>
</reference>
<sequence>MNVVVGALVSLSLLSPVVLATEEFSVTPYIVGGNDANVAGYPFMASLMFEYASQPGVIYPFCGGSILDSTHILTAAHCVYDTASSQVSNMKVAIEANNGQGMLAAQRVAVKNIYYPSDYNDSTLINDVEVLELSEALPNYTLGHAATLGESYLEGQGYRAVGSIFTIIGYGRLSSTQANTNVDFMEARVKYVNPTDCNVWANFTTSDKQVCSSGYSFDSSDLVTATCQGDSGGPLVWNGTQIGIVSFGPSVCGQTIVATGTLPAQSVFTDVSHYKDWILKAQRGEVTSTITATTSSSSSGGSIPLFGLLGLSLFGYYRKSRAS</sequence>
<dbReference type="Pfam" id="PF00089">
    <property type="entry name" value="Trypsin"/>
    <property type="match status" value="1"/>
</dbReference>
<keyword evidence="3 6" id="KW-0645">Protease</keyword>
<evidence type="ECO:0000256" key="4">
    <source>
        <dbReference type="SAM" id="SignalP"/>
    </source>
</evidence>
<gene>
    <name evidence="6" type="ordered locus">VSAL_II0423</name>
</gene>
<dbReference type="InterPro" id="IPR001254">
    <property type="entry name" value="Trypsin_dom"/>
</dbReference>
<dbReference type="KEGG" id="vsa:VSAL_II0423"/>
<dbReference type="SUPFAM" id="SSF50494">
    <property type="entry name" value="Trypsin-like serine proteases"/>
    <property type="match status" value="1"/>
</dbReference>
<feature type="signal peptide" evidence="4">
    <location>
        <begin position="1"/>
        <end position="20"/>
    </location>
</feature>
<keyword evidence="7" id="KW-1185">Reference proteome</keyword>
<keyword evidence="4" id="KW-0732">Signal</keyword>
<dbReference type="eggNOG" id="COG5640">
    <property type="taxonomic scope" value="Bacteria"/>
</dbReference>
<accession>B6ER47</accession>
<dbReference type="HOGENOM" id="CLU_006842_7_4_6"/>
<dbReference type="SMART" id="SM00020">
    <property type="entry name" value="Tryp_SPc"/>
    <property type="match status" value="1"/>
</dbReference>
<organism evidence="6 7">
    <name type="scientific">Aliivibrio salmonicida (strain LFI1238)</name>
    <name type="common">Vibrio salmonicida (strain LFI1238)</name>
    <dbReference type="NCBI Taxonomy" id="316275"/>
    <lineage>
        <taxon>Bacteria</taxon>
        <taxon>Pseudomonadati</taxon>
        <taxon>Pseudomonadota</taxon>
        <taxon>Gammaproteobacteria</taxon>
        <taxon>Vibrionales</taxon>
        <taxon>Vibrionaceae</taxon>
        <taxon>Aliivibrio</taxon>
    </lineage>
</organism>
<dbReference type="GO" id="GO:0004252">
    <property type="term" value="F:serine-type endopeptidase activity"/>
    <property type="evidence" value="ECO:0007669"/>
    <property type="project" value="InterPro"/>
</dbReference>
<dbReference type="PROSITE" id="PS50240">
    <property type="entry name" value="TRYPSIN_DOM"/>
    <property type="match status" value="1"/>
</dbReference>
<dbReference type="InterPro" id="IPR001314">
    <property type="entry name" value="Peptidase_S1A"/>
</dbReference>